<comment type="caution">
    <text evidence="1">The sequence shown here is derived from an EMBL/GenBank/DDBJ whole genome shotgun (WGS) entry which is preliminary data.</text>
</comment>
<organism evidence="1 2">
    <name type="scientific">Aspergillus keveii</name>
    <dbReference type="NCBI Taxonomy" id="714993"/>
    <lineage>
        <taxon>Eukaryota</taxon>
        <taxon>Fungi</taxon>
        <taxon>Dikarya</taxon>
        <taxon>Ascomycota</taxon>
        <taxon>Pezizomycotina</taxon>
        <taxon>Eurotiomycetes</taxon>
        <taxon>Eurotiomycetidae</taxon>
        <taxon>Eurotiales</taxon>
        <taxon>Aspergillaceae</taxon>
        <taxon>Aspergillus</taxon>
        <taxon>Aspergillus subgen. Nidulantes</taxon>
    </lineage>
</organism>
<protein>
    <submittedName>
        <fullName evidence="1">Uncharacterized protein</fullName>
    </submittedName>
</protein>
<dbReference type="EMBL" id="JBFTWV010000161">
    <property type="protein sequence ID" value="KAL2784944.1"/>
    <property type="molecule type" value="Genomic_DNA"/>
</dbReference>
<sequence length="119" mass="13026">MGPLTSVDTKNGCTETARFHSIPRQAFPTQELNTSESLCLPSKNSAGDLAHLTKYTQAWCFAPDNRYPQAYLPSIHLLGNQGWKHLESQNSQIAVCPLVHTCALESGSRAVDTWPGLTV</sequence>
<dbReference type="Proteomes" id="UP001610563">
    <property type="component" value="Unassembled WGS sequence"/>
</dbReference>
<evidence type="ECO:0000313" key="1">
    <source>
        <dbReference type="EMBL" id="KAL2784944.1"/>
    </source>
</evidence>
<evidence type="ECO:0000313" key="2">
    <source>
        <dbReference type="Proteomes" id="UP001610563"/>
    </source>
</evidence>
<proteinExistence type="predicted"/>
<name>A0ABR4FNV8_9EURO</name>
<accession>A0ABR4FNV8</accession>
<keyword evidence="2" id="KW-1185">Reference proteome</keyword>
<reference evidence="1 2" key="1">
    <citation type="submission" date="2024-07" db="EMBL/GenBank/DDBJ databases">
        <title>Section-level genome sequencing and comparative genomics of Aspergillus sections Usti and Cavernicolus.</title>
        <authorList>
            <consortium name="Lawrence Berkeley National Laboratory"/>
            <person name="Nybo J.L."/>
            <person name="Vesth T.C."/>
            <person name="Theobald S."/>
            <person name="Frisvad J.C."/>
            <person name="Larsen T.O."/>
            <person name="Kjaerboelling I."/>
            <person name="Rothschild-Mancinelli K."/>
            <person name="Lyhne E.K."/>
            <person name="Kogle M.E."/>
            <person name="Barry K."/>
            <person name="Clum A."/>
            <person name="Na H."/>
            <person name="Ledsgaard L."/>
            <person name="Lin J."/>
            <person name="Lipzen A."/>
            <person name="Kuo A."/>
            <person name="Riley R."/>
            <person name="Mondo S."/>
            <person name="Labutti K."/>
            <person name="Haridas S."/>
            <person name="Pangalinan J."/>
            <person name="Salamov A.A."/>
            <person name="Simmons B.A."/>
            <person name="Magnuson J.K."/>
            <person name="Chen J."/>
            <person name="Drula E."/>
            <person name="Henrissat B."/>
            <person name="Wiebenga A."/>
            <person name="Lubbers R.J."/>
            <person name="Gomes A.C."/>
            <person name="Makela M.R."/>
            <person name="Stajich J."/>
            <person name="Grigoriev I.V."/>
            <person name="Mortensen U.H."/>
            <person name="De Vries R.P."/>
            <person name="Baker S.E."/>
            <person name="Andersen M.R."/>
        </authorList>
    </citation>
    <scope>NUCLEOTIDE SEQUENCE [LARGE SCALE GENOMIC DNA]</scope>
    <source>
        <strain evidence="1 2">CBS 209.92</strain>
    </source>
</reference>
<gene>
    <name evidence="1" type="ORF">BJX66DRAFT_315873</name>
</gene>